<dbReference type="GeneID" id="94195211"/>
<dbReference type="InterPro" id="IPR023574">
    <property type="entry name" value="Ribosomal_uL4_dom_sf"/>
</dbReference>
<evidence type="ECO:0000256" key="3">
    <source>
        <dbReference type="ARBA" id="ARBA00023274"/>
    </source>
</evidence>
<accession>A0AAV4LV50</accession>
<dbReference type="InterPro" id="IPR002136">
    <property type="entry name" value="Ribosomal_uL4"/>
</dbReference>
<dbReference type="SUPFAM" id="SSF52166">
    <property type="entry name" value="Ribosomal protein L4"/>
    <property type="match status" value="1"/>
</dbReference>
<dbReference type="Pfam" id="PF00573">
    <property type="entry name" value="Ribosomal_L4"/>
    <property type="match status" value="1"/>
</dbReference>
<proteinExistence type="inferred from homology"/>
<dbReference type="EMBL" id="BPLF01000002">
    <property type="protein sequence ID" value="GIX63730.1"/>
    <property type="molecule type" value="Genomic_DNA"/>
</dbReference>
<evidence type="ECO:0000256" key="2">
    <source>
        <dbReference type="ARBA" id="ARBA00022980"/>
    </source>
</evidence>
<dbReference type="PANTHER" id="PTHR19431">
    <property type="entry name" value="60S RIBOSOMAL PROTEIN L4"/>
    <property type="match status" value="1"/>
</dbReference>
<evidence type="ECO:0000313" key="5">
    <source>
        <dbReference type="Proteomes" id="UP001497744"/>
    </source>
</evidence>
<dbReference type="InterPro" id="IPR013000">
    <property type="entry name" value="Ribosomal_uL4_euk/arc_CS"/>
</dbReference>
<keyword evidence="3" id="KW-0687">Ribonucleoprotein</keyword>
<comment type="similarity">
    <text evidence="1">Belongs to the universal ribosomal protein uL4 family.</text>
</comment>
<reference evidence="4 5" key="1">
    <citation type="submission" date="2021-06" db="EMBL/GenBank/DDBJ databases">
        <title>Genome sequence of Babesia caballi.</title>
        <authorList>
            <person name="Yamagishi J."/>
            <person name="Kidaka T."/>
            <person name="Ochi A."/>
        </authorList>
    </citation>
    <scope>NUCLEOTIDE SEQUENCE [LARGE SCALE GENOMIC DNA]</scope>
    <source>
        <strain evidence="4">USDA-D6B2</strain>
    </source>
</reference>
<sequence length="464" mass="50213">MLQTQRPVPGVLPARGRAVGAEAVRHGALQRPDVLAAVGPGDVAVGEDAALVVTTDVTPGGALVLVQHRLVADVAFLDRRAPSHQSCISTHSVVGKGTLSLSAKMTLRPEVSVYNVADGRRAAATVMPKVFSAPLRLDLVRSVHTNMSKNRRQAYAVSKMSGYQTSARSWGTGRAMARVPRVKGGGTHRAGQAAYANFCRAGGMYAPTRVWRRWHRKVNLKEKRQALAAAVAATAVVPIVMSRGHRIEALREVPMVVDDSIEQLNKTKDAVKLLETMGLAAELERVSKVRGHGRDGQKKRPVGPLIILRASAVEGRRAFRNIPGVEVASVERLNLLKLAPAGNLGRLCIWSKSAFEAVDDYLKVMPTRLLKNADLSALVNSTPVQTVLRAPKKSHPKTIIKRGCSKKVLKFVQSELRKEGLAGVKTRPAKTKEEIKRCKQNSKAFIKAVREAISTKSLNVSDGI</sequence>
<dbReference type="GO" id="GO:1990904">
    <property type="term" value="C:ribonucleoprotein complex"/>
    <property type="evidence" value="ECO:0007669"/>
    <property type="project" value="UniProtKB-KW"/>
</dbReference>
<keyword evidence="2 4" id="KW-0689">Ribosomal protein</keyword>
<dbReference type="GO" id="GO:0005840">
    <property type="term" value="C:ribosome"/>
    <property type="evidence" value="ECO:0007669"/>
    <property type="project" value="UniProtKB-KW"/>
</dbReference>
<dbReference type="Gene3D" id="3.40.1370.10">
    <property type="match status" value="1"/>
</dbReference>
<keyword evidence="5" id="KW-1185">Reference proteome</keyword>
<evidence type="ECO:0000313" key="4">
    <source>
        <dbReference type="EMBL" id="GIX63730.1"/>
    </source>
</evidence>
<name>A0AAV4LV50_BABCB</name>
<dbReference type="RefSeq" id="XP_067715799.1">
    <property type="nucleotide sequence ID" value="XM_067859698.1"/>
</dbReference>
<dbReference type="GO" id="GO:0003735">
    <property type="term" value="F:structural constituent of ribosome"/>
    <property type="evidence" value="ECO:0007669"/>
    <property type="project" value="InterPro"/>
</dbReference>
<dbReference type="PROSITE" id="PS00939">
    <property type="entry name" value="RIBOSOMAL_L1E"/>
    <property type="match status" value="1"/>
</dbReference>
<gene>
    <name evidence="4" type="ORF">BcabD6B2_31650</name>
</gene>
<dbReference type="InterPro" id="IPR045240">
    <property type="entry name" value="Ribosomal_uL4_euk/arch"/>
</dbReference>
<protein>
    <submittedName>
        <fullName evidence="4">Ribosomal protein RPL4</fullName>
    </submittedName>
</protein>
<comment type="caution">
    <text evidence="4">The sequence shown here is derived from an EMBL/GenBank/DDBJ whole genome shotgun (WGS) entry which is preliminary data.</text>
</comment>
<dbReference type="GO" id="GO:0006412">
    <property type="term" value="P:translation"/>
    <property type="evidence" value="ECO:0007669"/>
    <property type="project" value="InterPro"/>
</dbReference>
<organism evidence="4 5">
    <name type="scientific">Babesia caballi</name>
    <dbReference type="NCBI Taxonomy" id="5871"/>
    <lineage>
        <taxon>Eukaryota</taxon>
        <taxon>Sar</taxon>
        <taxon>Alveolata</taxon>
        <taxon>Apicomplexa</taxon>
        <taxon>Aconoidasida</taxon>
        <taxon>Piroplasmida</taxon>
        <taxon>Babesiidae</taxon>
        <taxon>Babesia</taxon>
    </lineage>
</organism>
<dbReference type="AlphaFoldDB" id="A0AAV4LV50"/>
<evidence type="ECO:0000256" key="1">
    <source>
        <dbReference type="ARBA" id="ARBA00010528"/>
    </source>
</evidence>
<dbReference type="Proteomes" id="UP001497744">
    <property type="component" value="Unassembled WGS sequence"/>
</dbReference>